<organism evidence="7 8">
    <name type="scientific">Desulfonauticus submarinus</name>
    <dbReference type="NCBI Taxonomy" id="206665"/>
    <lineage>
        <taxon>Bacteria</taxon>
        <taxon>Pseudomonadati</taxon>
        <taxon>Thermodesulfobacteriota</taxon>
        <taxon>Desulfovibrionia</taxon>
        <taxon>Desulfovibrionales</taxon>
        <taxon>Desulfonauticaceae</taxon>
        <taxon>Desulfonauticus</taxon>
    </lineage>
</organism>
<dbReference type="Proteomes" id="UP000199602">
    <property type="component" value="Unassembled WGS sequence"/>
</dbReference>
<evidence type="ECO:0000256" key="1">
    <source>
        <dbReference type="ARBA" id="ARBA00004533"/>
    </source>
</evidence>
<dbReference type="GO" id="GO:0005886">
    <property type="term" value="C:plasma membrane"/>
    <property type="evidence" value="ECO:0007669"/>
    <property type="project" value="UniProtKB-SubCell"/>
</dbReference>
<evidence type="ECO:0000313" key="8">
    <source>
        <dbReference type="Proteomes" id="UP000199602"/>
    </source>
</evidence>
<dbReference type="InterPro" id="IPR004960">
    <property type="entry name" value="LipA_acyltrans"/>
</dbReference>
<evidence type="ECO:0000256" key="2">
    <source>
        <dbReference type="ARBA" id="ARBA00022475"/>
    </source>
</evidence>
<dbReference type="Pfam" id="PF03279">
    <property type="entry name" value="Lip_A_acyltrans"/>
    <property type="match status" value="1"/>
</dbReference>
<dbReference type="GO" id="GO:0009247">
    <property type="term" value="P:glycolipid biosynthetic process"/>
    <property type="evidence" value="ECO:0007669"/>
    <property type="project" value="UniProtKB-ARBA"/>
</dbReference>
<dbReference type="RefSeq" id="WP_092062196.1">
    <property type="nucleotide sequence ID" value="NZ_FNIN01000001.1"/>
</dbReference>
<keyword evidence="3" id="KW-0997">Cell inner membrane</keyword>
<name>A0A1H0A2B9_9BACT</name>
<comment type="subcellular location">
    <subcellularLocation>
        <location evidence="1">Cell inner membrane</location>
    </subcellularLocation>
</comment>
<gene>
    <name evidence="7" type="ORF">SAMN04488516_101265</name>
</gene>
<keyword evidence="2" id="KW-1003">Cell membrane</keyword>
<dbReference type="OrthoDB" id="9803456at2"/>
<evidence type="ECO:0000256" key="5">
    <source>
        <dbReference type="ARBA" id="ARBA00023136"/>
    </source>
</evidence>
<dbReference type="PANTHER" id="PTHR30606">
    <property type="entry name" value="LIPID A BIOSYNTHESIS LAUROYL ACYLTRANSFERASE"/>
    <property type="match status" value="1"/>
</dbReference>
<evidence type="ECO:0000256" key="3">
    <source>
        <dbReference type="ARBA" id="ARBA00022519"/>
    </source>
</evidence>
<keyword evidence="8" id="KW-1185">Reference proteome</keyword>
<dbReference type="GO" id="GO:0016746">
    <property type="term" value="F:acyltransferase activity"/>
    <property type="evidence" value="ECO:0007669"/>
    <property type="project" value="UniProtKB-KW"/>
</dbReference>
<dbReference type="STRING" id="206665.SAMN04488516_101265"/>
<evidence type="ECO:0000256" key="6">
    <source>
        <dbReference type="ARBA" id="ARBA00023315"/>
    </source>
</evidence>
<keyword evidence="4 7" id="KW-0808">Transferase</keyword>
<keyword evidence="6" id="KW-0012">Acyltransferase</keyword>
<proteinExistence type="predicted"/>
<sequence length="290" mass="33835">MLDEIFIQLLINWSRSINIYSCDRYGRIIGLLLWNLLKKRREQTIFSIQKHLGLDFIQAKSLAKQSFIHTGMAYFESFLVQNFDYKFMCDNVVTDDLDNINLLKNSKRPAVIVTGHLGPWEMLLALLKFYLPNKSTQVVVKFPKNKFMAKLIKRLRTERNAEIVGHRLITYKLLPNLRQGGMAAFLVDHNTLKKEAIFLPFLGEIAAVNIGPALIALRAKALIWPAFVIREGTKIRLFLEKPLDTKTLNGTLKDKIKVITQFYTQAVEKKVLSYPEQWYWLHRRWKTRPN</sequence>
<evidence type="ECO:0000313" key="7">
    <source>
        <dbReference type="EMBL" id="SDN27952.1"/>
    </source>
</evidence>
<dbReference type="PANTHER" id="PTHR30606:SF10">
    <property type="entry name" value="PHOSPHATIDYLINOSITOL MANNOSIDE ACYLTRANSFERASE"/>
    <property type="match status" value="1"/>
</dbReference>
<evidence type="ECO:0000256" key="4">
    <source>
        <dbReference type="ARBA" id="ARBA00022679"/>
    </source>
</evidence>
<reference evidence="7 8" key="1">
    <citation type="submission" date="2016-10" db="EMBL/GenBank/DDBJ databases">
        <authorList>
            <person name="de Groot N.N."/>
        </authorList>
    </citation>
    <scope>NUCLEOTIDE SEQUENCE [LARGE SCALE GENOMIC DNA]</scope>
    <source>
        <strain evidence="7 8">DSM 15269</strain>
    </source>
</reference>
<dbReference type="CDD" id="cd07984">
    <property type="entry name" value="LPLAT_LABLAT-like"/>
    <property type="match status" value="1"/>
</dbReference>
<accession>A0A1H0A2B9</accession>
<keyword evidence="5" id="KW-0472">Membrane</keyword>
<dbReference type="EMBL" id="FNIN01000001">
    <property type="protein sequence ID" value="SDN27952.1"/>
    <property type="molecule type" value="Genomic_DNA"/>
</dbReference>
<dbReference type="AlphaFoldDB" id="A0A1H0A2B9"/>
<protein>
    <submittedName>
        <fullName evidence="7">KDO2-lipid IV(A) lauroyltransferase</fullName>
    </submittedName>
</protein>